<accession>I0AMW1</accession>
<proteinExistence type="inferred from homology"/>
<dbReference type="HOGENOM" id="CLU_038085_2_0_10"/>
<dbReference type="Gene3D" id="3.40.830.10">
    <property type="entry name" value="LigB-like"/>
    <property type="match status" value="1"/>
</dbReference>
<name>I0AMW1_IGNAJ</name>
<dbReference type="SUPFAM" id="SSF53213">
    <property type="entry name" value="LigB-like"/>
    <property type="match status" value="1"/>
</dbReference>
<dbReference type="Pfam" id="PF01875">
    <property type="entry name" value="Memo"/>
    <property type="match status" value="1"/>
</dbReference>
<dbReference type="eggNOG" id="COG1355">
    <property type="taxonomic scope" value="Bacteria"/>
</dbReference>
<dbReference type="AlphaFoldDB" id="I0AMW1"/>
<dbReference type="RefSeq" id="WP_014561459.1">
    <property type="nucleotide sequence ID" value="NC_017464.1"/>
</dbReference>
<dbReference type="HAMAP" id="MF_00055">
    <property type="entry name" value="MEMO1"/>
    <property type="match status" value="1"/>
</dbReference>
<comment type="similarity">
    <text evidence="1 2">Belongs to the MEMO1 family.</text>
</comment>
<evidence type="ECO:0000313" key="4">
    <source>
        <dbReference type="Proteomes" id="UP000007394"/>
    </source>
</evidence>
<dbReference type="OrthoDB" id="9785549at2"/>
<dbReference type="KEGG" id="ial:IALB_2615"/>
<sequence>MKKVRPPHVAGYFYPADPVTLHNEIQRMLKEAKSEKSFDKIVGIVSPHAGYMYSGKTAAYAYNTLKGKNYKTAIVISPSHAEYFPGISVYDGDAYETPLGIVEIDEERANKLVEGSKLIFRGIQGHRREHALEVQIPFLQSVLDDFKIVPVVMGDQSSVFVNELARKLAEVMDDKTIIVASSDLSHFYNASQADELDSIVEQRINNFDFEQLQKDLDSHRCEACGGGPIVAMMKAAALKNYDKATVLRRTDSGDVTGDKSEVVGYLSAVVYE</sequence>
<dbReference type="PATRIC" id="fig|945713.3.peg.2628"/>
<dbReference type="PANTHER" id="PTHR11060:SF0">
    <property type="entry name" value="PROTEIN MEMO1"/>
    <property type="match status" value="1"/>
</dbReference>
<evidence type="ECO:0000256" key="2">
    <source>
        <dbReference type="HAMAP-Rule" id="MF_00055"/>
    </source>
</evidence>
<dbReference type="STRING" id="945713.IALB_2615"/>
<dbReference type="Proteomes" id="UP000007394">
    <property type="component" value="Chromosome"/>
</dbReference>
<keyword evidence="3" id="KW-0560">Oxidoreductase</keyword>
<dbReference type="NCBIfam" id="TIGR04336">
    <property type="entry name" value="AmmeMemoSam_B"/>
    <property type="match status" value="1"/>
</dbReference>
<protein>
    <recommendedName>
        <fullName evidence="2">MEMO1 family protein IALB_2615</fullName>
    </recommendedName>
</protein>
<dbReference type="PANTHER" id="PTHR11060">
    <property type="entry name" value="PROTEIN MEMO1"/>
    <property type="match status" value="1"/>
</dbReference>
<reference evidence="3 4" key="1">
    <citation type="journal article" date="2012" name="Front. Microbiol.">
        <title>Complete genome of Ignavibacterium album, a metabolically versatile, flagellated, facultative anaerobe from the phylum Chlorobi.</title>
        <authorList>
            <person name="Liu Z."/>
            <person name="Frigaard N.-U."/>
            <person name="Vogl K."/>
            <person name="Iino T."/>
            <person name="Ohkuma M."/>
            <person name="Overmann J."/>
            <person name="Bryant D.A."/>
        </authorList>
    </citation>
    <scope>NUCLEOTIDE SEQUENCE [LARGE SCALE GENOMIC DNA]</scope>
    <source>
        <strain evidence="4">DSM 19864 / JCM 16511 / NBRC 101810 / Mat9-16</strain>
    </source>
</reference>
<dbReference type="GO" id="GO:0051213">
    <property type="term" value="F:dioxygenase activity"/>
    <property type="evidence" value="ECO:0007669"/>
    <property type="project" value="UniProtKB-KW"/>
</dbReference>
<keyword evidence="3" id="KW-0223">Dioxygenase</keyword>
<evidence type="ECO:0000256" key="1">
    <source>
        <dbReference type="ARBA" id="ARBA00006315"/>
    </source>
</evidence>
<dbReference type="EMBL" id="CP003418">
    <property type="protein sequence ID" value="AFH50318.1"/>
    <property type="molecule type" value="Genomic_DNA"/>
</dbReference>
<dbReference type="InterPro" id="IPR002737">
    <property type="entry name" value="MEMO1_fam"/>
</dbReference>
<gene>
    <name evidence="3" type="ordered locus">IALB_2615</name>
</gene>
<organism evidence="3 4">
    <name type="scientific">Ignavibacterium album (strain DSM 19864 / JCM 16511 / NBRC 101810 / Mat9-16)</name>
    <dbReference type="NCBI Taxonomy" id="945713"/>
    <lineage>
        <taxon>Bacteria</taxon>
        <taxon>Pseudomonadati</taxon>
        <taxon>Ignavibacteriota</taxon>
        <taxon>Ignavibacteria</taxon>
        <taxon>Ignavibacteriales</taxon>
        <taxon>Ignavibacteriaceae</taxon>
        <taxon>Ignavibacterium</taxon>
    </lineage>
</organism>
<dbReference type="CDD" id="cd07361">
    <property type="entry name" value="MEMO_like"/>
    <property type="match status" value="1"/>
</dbReference>
<evidence type="ECO:0000313" key="3">
    <source>
        <dbReference type="EMBL" id="AFH50318.1"/>
    </source>
</evidence>
<keyword evidence="4" id="KW-1185">Reference proteome</keyword>